<dbReference type="InterPro" id="IPR000407">
    <property type="entry name" value="GDA1_CD39_NTPase"/>
</dbReference>
<evidence type="ECO:0000256" key="1">
    <source>
        <dbReference type="ARBA" id="ARBA00009283"/>
    </source>
</evidence>
<proteinExistence type="inferred from homology"/>
<dbReference type="AlphaFoldDB" id="A0A8S4DS09"/>
<dbReference type="GO" id="GO:0016787">
    <property type="term" value="F:hydrolase activity"/>
    <property type="evidence" value="ECO:0007669"/>
    <property type="project" value="UniProtKB-KW"/>
</dbReference>
<dbReference type="PANTHER" id="PTHR11782:SF127">
    <property type="entry name" value="NTPASE, ISOFORM F"/>
    <property type="match status" value="1"/>
</dbReference>
<keyword evidence="4" id="KW-1185">Reference proteome</keyword>
<evidence type="ECO:0000256" key="2">
    <source>
        <dbReference type="ARBA" id="ARBA00022801"/>
    </source>
</evidence>
<protein>
    <submittedName>
        <fullName evidence="3">(diamondback moth) hypothetical protein</fullName>
    </submittedName>
</protein>
<dbReference type="Pfam" id="PF01150">
    <property type="entry name" value="GDA1_CD39"/>
    <property type="match status" value="1"/>
</dbReference>
<dbReference type="Proteomes" id="UP000653454">
    <property type="component" value="Unassembled WGS sequence"/>
</dbReference>
<reference evidence="3" key="1">
    <citation type="submission" date="2020-11" db="EMBL/GenBank/DDBJ databases">
        <authorList>
            <person name="Whiteford S."/>
        </authorList>
    </citation>
    <scope>NUCLEOTIDE SEQUENCE</scope>
</reference>
<name>A0A8S4DS09_PLUXY</name>
<gene>
    <name evidence="3" type="ORF">PLXY2_LOCUS3265</name>
</gene>
<sequence>MSNKTPTTTHFTSPCVDPIVTDERWTYANKEIVVSGMSPGGTTAARQHAACRLLVAQYVKSTLDWEPEEPPRGSVAAMSFFYDVAADAGLIDVMRGGKVTIGKYKHAAQQACGGANIEQPWACMDLVYIVTLLNDAYKMSLNHPISLYKKVNGHEVSWALGLAYTTIMNRINVK</sequence>
<evidence type="ECO:0000313" key="3">
    <source>
        <dbReference type="EMBL" id="CAG9103861.1"/>
    </source>
</evidence>
<dbReference type="PANTHER" id="PTHR11782">
    <property type="entry name" value="ADENOSINE/GUANOSINE DIPHOSPHATASE"/>
    <property type="match status" value="1"/>
</dbReference>
<comment type="caution">
    <text evidence="3">The sequence shown here is derived from an EMBL/GenBank/DDBJ whole genome shotgun (WGS) entry which is preliminary data.</text>
</comment>
<dbReference type="Gene3D" id="3.30.420.150">
    <property type="entry name" value="Exopolyphosphatase. Domain 2"/>
    <property type="match status" value="1"/>
</dbReference>
<accession>A0A8S4DS09</accession>
<dbReference type="EMBL" id="CAJHNJ030000008">
    <property type="protein sequence ID" value="CAG9103861.1"/>
    <property type="molecule type" value="Genomic_DNA"/>
</dbReference>
<keyword evidence="2" id="KW-0378">Hydrolase</keyword>
<comment type="similarity">
    <text evidence="1">Belongs to the GDA1/CD39 NTPase family.</text>
</comment>
<organism evidence="3 4">
    <name type="scientific">Plutella xylostella</name>
    <name type="common">Diamondback moth</name>
    <name type="synonym">Plutella maculipennis</name>
    <dbReference type="NCBI Taxonomy" id="51655"/>
    <lineage>
        <taxon>Eukaryota</taxon>
        <taxon>Metazoa</taxon>
        <taxon>Ecdysozoa</taxon>
        <taxon>Arthropoda</taxon>
        <taxon>Hexapoda</taxon>
        <taxon>Insecta</taxon>
        <taxon>Pterygota</taxon>
        <taxon>Neoptera</taxon>
        <taxon>Endopterygota</taxon>
        <taxon>Lepidoptera</taxon>
        <taxon>Glossata</taxon>
        <taxon>Ditrysia</taxon>
        <taxon>Yponomeutoidea</taxon>
        <taxon>Plutellidae</taxon>
        <taxon>Plutella</taxon>
    </lineage>
</organism>
<evidence type="ECO:0000313" key="4">
    <source>
        <dbReference type="Proteomes" id="UP000653454"/>
    </source>
</evidence>